<dbReference type="Proteomes" id="UP000260814">
    <property type="component" value="Unassembled WGS sequence"/>
</dbReference>
<protein>
    <submittedName>
        <fullName evidence="1">Uncharacterized protein</fullName>
    </submittedName>
</protein>
<organism evidence="1 5">
    <name type="scientific">Phocaeicola plebeius</name>
    <dbReference type="NCBI Taxonomy" id="310297"/>
    <lineage>
        <taxon>Bacteria</taxon>
        <taxon>Pseudomonadati</taxon>
        <taxon>Bacteroidota</taxon>
        <taxon>Bacteroidia</taxon>
        <taxon>Bacteroidales</taxon>
        <taxon>Bacteroidaceae</taxon>
        <taxon>Phocaeicola</taxon>
    </lineage>
</organism>
<dbReference type="Proteomes" id="UP000284998">
    <property type="component" value="Unassembled WGS sequence"/>
</dbReference>
<dbReference type="EMBL" id="QSTW01000014">
    <property type="protein sequence ID" value="RGM89342.1"/>
    <property type="molecule type" value="Genomic_DNA"/>
</dbReference>
<evidence type="ECO:0000313" key="3">
    <source>
        <dbReference type="EMBL" id="RHH49847.1"/>
    </source>
</evidence>
<sequence>MEKIRLVNSTEMGKENSKRISSKQLEAKITAFTIILAVIVMNILWWTGTQFLELNNNHNITETARPFSQQAMQHK</sequence>
<gene>
    <name evidence="4" type="ORF">DW035_04050</name>
    <name evidence="3" type="ORF">DW204_02235</name>
    <name evidence="2" type="ORF">DW789_04160</name>
    <name evidence="1" type="ORF">DXB87_11065</name>
</gene>
<evidence type="ECO:0000313" key="5">
    <source>
        <dbReference type="Proteomes" id="UP000260814"/>
    </source>
</evidence>
<dbReference type="RefSeq" id="WP_007561241.1">
    <property type="nucleotide sequence ID" value="NZ_CABKPU010000006.1"/>
</dbReference>
<evidence type="ECO:0000313" key="1">
    <source>
        <dbReference type="EMBL" id="RGM89342.1"/>
    </source>
</evidence>
<comment type="caution">
    <text evidence="1">The sequence shown here is derived from an EMBL/GenBank/DDBJ whole genome shotgun (WGS) entry which is preliminary data.</text>
</comment>
<evidence type="ECO:0000313" key="6">
    <source>
        <dbReference type="Proteomes" id="UP000284361"/>
    </source>
</evidence>
<dbReference type="EMBL" id="QSJG01000005">
    <property type="protein sequence ID" value="RHD57028.1"/>
    <property type="molecule type" value="Genomic_DNA"/>
</dbReference>
<evidence type="ECO:0000313" key="8">
    <source>
        <dbReference type="Proteomes" id="UP000284998"/>
    </source>
</evidence>
<reference evidence="5 6" key="1">
    <citation type="submission" date="2018-08" db="EMBL/GenBank/DDBJ databases">
        <title>A genome reference for cultivated species of the human gut microbiota.</title>
        <authorList>
            <person name="Zou Y."/>
            <person name="Xue W."/>
            <person name="Luo G."/>
        </authorList>
    </citation>
    <scope>NUCLEOTIDE SEQUENCE [LARGE SCALE GENOMIC DNA]</scope>
    <source>
        <strain evidence="4 7">AF39-11</strain>
        <strain evidence="3 8">AM17-44</strain>
        <strain evidence="2 6">AM31-10</strain>
        <strain evidence="1 5">OM06-2</strain>
    </source>
</reference>
<dbReference type="AlphaFoldDB" id="A0A3E4Z6U9"/>
<evidence type="ECO:0000313" key="7">
    <source>
        <dbReference type="Proteomes" id="UP000284916"/>
    </source>
</evidence>
<name>A0A3E4Z6U9_9BACT</name>
<evidence type="ECO:0000313" key="4">
    <source>
        <dbReference type="EMBL" id="RHL17679.1"/>
    </source>
</evidence>
<dbReference type="Proteomes" id="UP000284916">
    <property type="component" value="Unassembled WGS sequence"/>
</dbReference>
<accession>A0A3E4Z6U9</accession>
<dbReference type="EMBL" id="QRJS01000004">
    <property type="protein sequence ID" value="RHH49847.1"/>
    <property type="molecule type" value="Genomic_DNA"/>
</dbReference>
<evidence type="ECO:0000313" key="2">
    <source>
        <dbReference type="EMBL" id="RHD57028.1"/>
    </source>
</evidence>
<dbReference type="EMBL" id="QROI01000005">
    <property type="protein sequence ID" value="RHL17679.1"/>
    <property type="molecule type" value="Genomic_DNA"/>
</dbReference>
<proteinExistence type="predicted"/>
<dbReference type="Proteomes" id="UP000284361">
    <property type="component" value="Unassembled WGS sequence"/>
</dbReference>